<dbReference type="PATRIC" id="fig|361183.4.peg.939"/>
<gene>
    <name evidence="1" type="ORF">AMC99_00957</name>
</gene>
<sequence>MADVVAGQIGASVMAEQSEGGQACACASETAPCTERPSRKPLGSARRTIRVYIPTVQFGADRAYE</sequence>
<reference evidence="1 2" key="1">
    <citation type="submission" date="2015-09" db="EMBL/GenBank/DDBJ databases">
        <title>Complete genome sequence of a benzo[a]pyrene-degrading bacterium Altererythrobacter epoxidivorans CGMCC 1.7731T.</title>
        <authorList>
            <person name="Li Z."/>
            <person name="Cheng H."/>
            <person name="Huo Y."/>
            <person name="Xu X."/>
        </authorList>
    </citation>
    <scope>NUCLEOTIDE SEQUENCE [LARGE SCALE GENOMIC DNA]</scope>
    <source>
        <strain evidence="1 2">CGMCC 1.7731</strain>
    </source>
</reference>
<proteinExistence type="predicted"/>
<dbReference type="STRING" id="361183.AMC99_00957"/>
<name>A0A0M4LUH5_9SPHN</name>
<dbReference type="EMBL" id="CP012669">
    <property type="protein sequence ID" value="ALE16259.1"/>
    <property type="molecule type" value="Genomic_DNA"/>
</dbReference>
<accession>A0A0M4LUH5</accession>
<dbReference type="Proteomes" id="UP000057938">
    <property type="component" value="Chromosome"/>
</dbReference>
<dbReference type="AlphaFoldDB" id="A0A0M4LUH5"/>
<dbReference type="KEGG" id="aep:AMC99_00957"/>
<organism evidence="1 2">
    <name type="scientific">Altererythrobacter epoxidivorans</name>
    <dbReference type="NCBI Taxonomy" id="361183"/>
    <lineage>
        <taxon>Bacteria</taxon>
        <taxon>Pseudomonadati</taxon>
        <taxon>Pseudomonadota</taxon>
        <taxon>Alphaproteobacteria</taxon>
        <taxon>Sphingomonadales</taxon>
        <taxon>Erythrobacteraceae</taxon>
        <taxon>Altererythrobacter</taxon>
    </lineage>
</organism>
<keyword evidence="2" id="KW-1185">Reference proteome</keyword>
<evidence type="ECO:0000313" key="2">
    <source>
        <dbReference type="Proteomes" id="UP000057938"/>
    </source>
</evidence>
<protein>
    <submittedName>
        <fullName evidence="1">Uncharacterized protein</fullName>
    </submittedName>
</protein>
<evidence type="ECO:0000313" key="1">
    <source>
        <dbReference type="EMBL" id="ALE16259.1"/>
    </source>
</evidence>